<dbReference type="EMBL" id="FNVQ01000001">
    <property type="protein sequence ID" value="SEF67151.1"/>
    <property type="molecule type" value="Genomic_DNA"/>
</dbReference>
<dbReference type="SUPFAM" id="SSF53649">
    <property type="entry name" value="Alkaline phosphatase-like"/>
    <property type="match status" value="1"/>
</dbReference>
<dbReference type="InterPro" id="IPR024607">
    <property type="entry name" value="Sulfatase_CS"/>
</dbReference>
<evidence type="ECO:0000256" key="3">
    <source>
        <dbReference type="ARBA" id="ARBA00022801"/>
    </source>
</evidence>
<sequence length="795" mass="87378">MGINFTLRFTRARLAVLIAAAPLSLFATAQAAETAMAARDGQAVLPYAEQKFSGNLGTTYKDADAPQFPKPITAPEGAPNVLLVLLDDVGFGQFAVTGGEVPSPSLDQLAEEGVTFTNFHTTALCSPTRAALLTGRNHNVSGTGVITELATGYDGYTGIIPKDTATVAEVLRQNGYVTSWIGKNHNTPIYETSKAGPFDHWPNGLGFDYFYGFMAGDTNQIRPYLFENQTPIGTPEEDDYFLSVDLADHTINWLKELEAIQPDKPWFAYLAPAATHAPHQAPKELIDKFKGKFDMGWDAYREQVIAQQREMGIIPKDTDLTPRPESLPAWDSLSADQKKLYARMMEVFAAYGEHVDQEVGRVLDYVKTLPDADNTMIIYIVGDNGASAEGGLDGTLNENAFFNAYLMTPEDMLPRIDEIGTELHFNHFPAAWAWAMGTPFQWTKQVASHLGGVRNPMVVKWPERYNKGGEIRRQFLHVIDIAPTILAAAGVAQPRSVNGTVQTPIQGKDFLSTLVDADAPEIRTTQYFEMVANRGMYQDGWWAASLSFEPWDPVRGDFDPFTADWELYNLKEDFSQAHDVAAENPAKLEQMKALWWAQASANKALPLDWRGAERFSAEFTGKPNLASGRDEFVYQGPLTGLPESSAPDLKNKSFSVSAKVNVAEKANGMIFTQGGNTGGWAFYLKDGVLKVAHNYIDVEVYTVASEAEVPAGEHELKMEFSYEGGDEMGKAGSVKLMIDGRNAGSGTIERTTPFKYSLSENQDIGADTGTPVSYDYTPPFTFQGSLEQVVVNLKK</sequence>
<dbReference type="InterPro" id="IPR050738">
    <property type="entry name" value="Sulfatase"/>
</dbReference>
<name>A0A1H5TYP2_9GAMM</name>
<dbReference type="PROSITE" id="PS00523">
    <property type="entry name" value="SULFATASE_1"/>
    <property type="match status" value="1"/>
</dbReference>
<dbReference type="PANTHER" id="PTHR42693:SF43">
    <property type="entry name" value="BLL2667 PROTEIN"/>
    <property type="match status" value="1"/>
</dbReference>
<dbReference type="CDD" id="cd16025">
    <property type="entry name" value="PAS_like"/>
    <property type="match status" value="1"/>
</dbReference>
<dbReference type="AlphaFoldDB" id="A0A1H5TYP2"/>
<keyword evidence="2" id="KW-0479">Metal-binding</keyword>
<feature type="signal peptide" evidence="5">
    <location>
        <begin position="1"/>
        <end position="31"/>
    </location>
</feature>
<evidence type="ECO:0000256" key="4">
    <source>
        <dbReference type="ARBA" id="ARBA00022837"/>
    </source>
</evidence>
<feature type="domain" description="Sulfatase N-terminal" evidence="6">
    <location>
        <begin position="79"/>
        <end position="491"/>
    </location>
</feature>
<accession>A0A1H5TYP2</accession>
<dbReference type="RefSeq" id="WP_200826634.1">
    <property type="nucleotide sequence ID" value="NZ_FNVQ01000001.1"/>
</dbReference>
<dbReference type="Gene3D" id="3.40.720.10">
    <property type="entry name" value="Alkaline Phosphatase, subunit A"/>
    <property type="match status" value="1"/>
</dbReference>
<keyword evidence="4" id="KW-0106">Calcium</keyword>
<reference evidence="7 8" key="1">
    <citation type="submission" date="2016-10" db="EMBL/GenBank/DDBJ databases">
        <authorList>
            <person name="de Groot N.N."/>
        </authorList>
    </citation>
    <scope>NUCLEOTIDE SEQUENCE [LARGE SCALE GENOMIC DNA]</scope>
    <source>
        <strain evidence="7 8">DSM 22012</strain>
    </source>
</reference>
<dbReference type="GO" id="GO:0016787">
    <property type="term" value="F:hydrolase activity"/>
    <property type="evidence" value="ECO:0007669"/>
    <property type="project" value="UniProtKB-KW"/>
</dbReference>
<gene>
    <name evidence="7" type="ORF">SAMN05444390_101191</name>
</gene>
<evidence type="ECO:0000256" key="2">
    <source>
        <dbReference type="ARBA" id="ARBA00022723"/>
    </source>
</evidence>
<organism evidence="7 8">
    <name type="scientific">Marinobacterium lutimaris</name>
    <dbReference type="NCBI Taxonomy" id="568106"/>
    <lineage>
        <taxon>Bacteria</taxon>
        <taxon>Pseudomonadati</taxon>
        <taxon>Pseudomonadota</taxon>
        <taxon>Gammaproteobacteria</taxon>
        <taxon>Oceanospirillales</taxon>
        <taxon>Oceanospirillaceae</taxon>
        <taxon>Marinobacterium</taxon>
    </lineage>
</organism>
<keyword evidence="8" id="KW-1185">Reference proteome</keyword>
<feature type="chain" id="PRO_5009285529" evidence="5">
    <location>
        <begin position="32"/>
        <end position="795"/>
    </location>
</feature>
<keyword evidence="3" id="KW-0378">Hydrolase</keyword>
<dbReference type="InterPro" id="IPR017850">
    <property type="entry name" value="Alkaline_phosphatase_core_sf"/>
</dbReference>
<evidence type="ECO:0000259" key="6">
    <source>
        <dbReference type="Pfam" id="PF00884"/>
    </source>
</evidence>
<evidence type="ECO:0000256" key="1">
    <source>
        <dbReference type="ARBA" id="ARBA00008779"/>
    </source>
</evidence>
<comment type="similarity">
    <text evidence="1">Belongs to the sulfatase family.</text>
</comment>
<evidence type="ECO:0000256" key="5">
    <source>
        <dbReference type="SAM" id="SignalP"/>
    </source>
</evidence>
<dbReference type="PANTHER" id="PTHR42693">
    <property type="entry name" value="ARYLSULFATASE FAMILY MEMBER"/>
    <property type="match status" value="1"/>
</dbReference>
<keyword evidence="5" id="KW-0732">Signal</keyword>
<dbReference type="GO" id="GO:0046872">
    <property type="term" value="F:metal ion binding"/>
    <property type="evidence" value="ECO:0007669"/>
    <property type="project" value="UniProtKB-KW"/>
</dbReference>
<evidence type="ECO:0000313" key="8">
    <source>
        <dbReference type="Proteomes" id="UP000236745"/>
    </source>
</evidence>
<dbReference type="Pfam" id="PF00884">
    <property type="entry name" value="Sulfatase"/>
    <property type="match status" value="1"/>
</dbReference>
<dbReference type="InterPro" id="IPR000917">
    <property type="entry name" value="Sulfatase_N"/>
</dbReference>
<protein>
    <submittedName>
        <fullName evidence="7">Arylsulfatase</fullName>
    </submittedName>
</protein>
<dbReference type="Gene3D" id="3.30.1120.10">
    <property type="match status" value="1"/>
</dbReference>
<proteinExistence type="inferred from homology"/>
<evidence type="ECO:0000313" key="7">
    <source>
        <dbReference type="EMBL" id="SEF67151.1"/>
    </source>
</evidence>
<dbReference type="Proteomes" id="UP000236745">
    <property type="component" value="Unassembled WGS sequence"/>
</dbReference>